<evidence type="ECO:0000313" key="4">
    <source>
        <dbReference type="Proteomes" id="UP000283492"/>
    </source>
</evidence>
<keyword evidence="2" id="KW-1133">Transmembrane helix</keyword>
<feature type="transmembrane region" description="Helical" evidence="2">
    <location>
        <begin position="6"/>
        <end position="29"/>
    </location>
</feature>
<sequence length="172" mass="19646">MKKDKSKILGIGCIIFAVFMIVISGIQYLNKEKKSEEKRYDSEFYEQTADYNFDDADNSIGESETTTVTETAEEELDDNVEPLVYEDFEIQDLTEEEIAAIGENYDTLVAAIQETMYACGFYDYTYAVSLHDLEIDDETGTVTLSLEVMANEKVNIDAVLYESVAQWQIKIW</sequence>
<name>A0A3R6DS83_9FIRM</name>
<accession>A0A3R6DS83</accession>
<organism evidence="3 4">
    <name type="scientific">Roseburia inulinivorans</name>
    <dbReference type="NCBI Taxonomy" id="360807"/>
    <lineage>
        <taxon>Bacteria</taxon>
        <taxon>Bacillati</taxon>
        <taxon>Bacillota</taxon>
        <taxon>Clostridia</taxon>
        <taxon>Lachnospirales</taxon>
        <taxon>Lachnospiraceae</taxon>
        <taxon>Roseburia</taxon>
    </lineage>
</organism>
<gene>
    <name evidence="3" type="ORF">DW914_06570</name>
</gene>
<proteinExistence type="predicted"/>
<dbReference type="RefSeq" id="WP_118580719.1">
    <property type="nucleotide sequence ID" value="NZ_CABJFX010000008.1"/>
</dbReference>
<dbReference type="EMBL" id="QSFX01000008">
    <property type="protein sequence ID" value="RHA89879.1"/>
    <property type="molecule type" value="Genomic_DNA"/>
</dbReference>
<protein>
    <submittedName>
        <fullName evidence="3">Uncharacterized protein</fullName>
    </submittedName>
</protein>
<keyword evidence="2" id="KW-0812">Transmembrane</keyword>
<dbReference type="AlphaFoldDB" id="A0A3R6DS83"/>
<evidence type="ECO:0000313" key="3">
    <source>
        <dbReference type="EMBL" id="RHA89879.1"/>
    </source>
</evidence>
<keyword evidence="2" id="KW-0472">Membrane</keyword>
<evidence type="ECO:0000256" key="2">
    <source>
        <dbReference type="SAM" id="Phobius"/>
    </source>
</evidence>
<dbReference type="Proteomes" id="UP000283492">
    <property type="component" value="Unassembled WGS sequence"/>
</dbReference>
<evidence type="ECO:0000256" key="1">
    <source>
        <dbReference type="SAM" id="MobiDB-lite"/>
    </source>
</evidence>
<feature type="region of interest" description="Disordered" evidence="1">
    <location>
        <begin position="55"/>
        <end position="74"/>
    </location>
</feature>
<comment type="caution">
    <text evidence="3">The sequence shown here is derived from an EMBL/GenBank/DDBJ whole genome shotgun (WGS) entry which is preliminary data.</text>
</comment>
<reference evidence="3 4" key="1">
    <citation type="submission" date="2018-08" db="EMBL/GenBank/DDBJ databases">
        <title>A genome reference for cultivated species of the human gut microbiota.</title>
        <authorList>
            <person name="Zou Y."/>
            <person name="Xue W."/>
            <person name="Luo G."/>
        </authorList>
    </citation>
    <scope>NUCLEOTIDE SEQUENCE [LARGE SCALE GENOMIC DNA]</scope>
    <source>
        <strain evidence="3 4">AM42-1AC</strain>
    </source>
</reference>